<proteinExistence type="predicted"/>
<reference evidence="2" key="1">
    <citation type="submission" date="2021-01" db="EMBL/GenBank/DDBJ databases">
        <title>Genome public.</title>
        <authorList>
            <person name="Liu C."/>
            <person name="Sun Q."/>
        </authorList>
    </citation>
    <scope>NUCLEOTIDE SEQUENCE [LARGE SCALE GENOMIC DNA]</scope>
    <source>
        <strain evidence="2">YIM B02505</strain>
    </source>
</reference>
<sequence length="61" mass="6452">MENKYKLSTGYVSVEELEEISNEADVVGAFTTTLACAITGLTVIVVTEVACPSKACTGYCK</sequence>
<keyword evidence="2" id="KW-1185">Reference proteome</keyword>
<name>A0ABS1EWM3_9CLOT</name>
<dbReference type="EMBL" id="JAENHN010000066">
    <property type="protein sequence ID" value="MBK1813748.1"/>
    <property type="molecule type" value="Genomic_DNA"/>
</dbReference>
<accession>A0ABS1EWM3</accession>
<evidence type="ECO:0000313" key="1">
    <source>
        <dbReference type="EMBL" id="MBK1813748.1"/>
    </source>
</evidence>
<gene>
    <name evidence="1" type="ORF">JHL18_24320</name>
</gene>
<dbReference type="NCBIfam" id="NF038161">
    <property type="entry name" value="lant_II_LchA2"/>
    <property type="match status" value="1"/>
</dbReference>
<evidence type="ECO:0000313" key="2">
    <source>
        <dbReference type="Proteomes" id="UP000596739"/>
    </source>
</evidence>
<dbReference type="RefSeq" id="WP_200274171.1">
    <property type="nucleotide sequence ID" value="NZ_JAENHN010000066.1"/>
</dbReference>
<comment type="caution">
    <text evidence="1">The sequence shown here is derived from an EMBL/GenBank/DDBJ whole genome shotgun (WGS) entry which is preliminary data.</text>
</comment>
<protein>
    <submittedName>
        <fullName evidence="1">Class II lanthipeptide, LchA2/BrtA2 family</fullName>
    </submittedName>
</protein>
<organism evidence="1 2">
    <name type="scientific">Clostridium yunnanense</name>
    <dbReference type="NCBI Taxonomy" id="2800325"/>
    <lineage>
        <taxon>Bacteria</taxon>
        <taxon>Bacillati</taxon>
        <taxon>Bacillota</taxon>
        <taxon>Clostridia</taxon>
        <taxon>Eubacteriales</taxon>
        <taxon>Clostridiaceae</taxon>
        <taxon>Clostridium</taxon>
    </lineage>
</organism>
<dbReference type="Proteomes" id="UP000596739">
    <property type="component" value="Unassembled WGS sequence"/>
</dbReference>